<accession>A0AAV7NHP3</accession>
<sequence length="95" mass="10096">MIQPPAGVRVPGAVARSTHSLLRLQLTACHALSCVIHVVLLASPALLRGFRVGGFRGESHDRTSNQTPAGSRNSLLLPHVAPRHSIASVHLRSLV</sequence>
<dbReference type="AlphaFoldDB" id="A0AAV7NHP3"/>
<name>A0AAV7NHP3_PLEWA</name>
<organism evidence="1 2">
    <name type="scientific">Pleurodeles waltl</name>
    <name type="common">Iberian ribbed newt</name>
    <dbReference type="NCBI Taxonomy" id="8319"/>
    <lineage>
        <taxon>Eukaryota</taxon>
        <taxon>Metazoa</taxon>
        <taxon>Chordata</taxon>
        <taxon>Craniata</taxon>
        <taxon>Vertebrata</taxon>
        <taxon>Euteleostomi</taxon>
        <taxon>Amphibia</taxon>
        <taxon>Batrachia</taxon>
        <taxon>Caudata</taxon>
        <taxon>Salamandroidea</taxon>
        <taxon>Salamandridae</taxon>
        <taxon>Pleurodelinae</taxon>
        <taxon>Pleurodeles</taxon>
    </lineage>
</organism>
<evidence type="ECO:0000313" key="1">
    <source>
        <dbReference type="EMBL" id="KAJ1113883.1"/>
    </source>
</evidence>
<evidence type="ECO:0000313" key="2">
    <source>
        <dbReference type="Proteomes" id="UP001066276"/>
    </source>
</evidence>
<reference evidence="1" key="1">
    <citation type="journal article" date="2022" name="bioRxiv">
        <title>Sequencing and chromosome-scale assembly of the giantPleurodeles waltlgenome.</title>
        <authorList>
            <person name="Brown T."/>
            <person name="Elewa A."/>
            <person name="Iarovenko S."/>
            <person name="Subramanian E."/>
            <person name="Araus A.J."/>
            <person name="Petzold A."/>
            <person name="Susuki M."/>
            <person name="Suzuki K.-i.T."/>
            <person name="Hayashi T."/>
            <person name="Toyoda A."/>
            <person name="Oliveira C."/>
            <person name="Osipova E."/>
            <person name="Leigh N.D."/>
            <person name="Simon A."/>
            <person name="Yun M.H."/>
        </authorList>
    </citation>
    <scope>NUCLEOTIDE SEQUENCE</scope>
    <source>
        <strain evidence="1">20211129_DDA</strain>
        <tissue evidence="1">Liver</tissue>
    </source>
</reference>
<gene>
    <name evidence="1" type="ORF">NDU88_002124</name>
</gene>
<protein>
    <submittedName>
        <fullName evidence="1">Uncharacterized protein</fullName>
    </submittedName>
</protein>
<proteinExistence type="predicted"/>
<dbReference type="EMBL" id="JANPWB010000012">
    <property type="protein sequence ID" value="KAJ1113883.1"/>
    <property type="molecule type" value="Genomic_DNA"/>
</dbReference>
<comment type="caution">
    <text evidence="1">The sequence shown here is derived from an EMBL/GenBank/DDBJ whole genome shotgun (WGS) entry which is preliminary data.</text>
</comment>
<keyword evidence="2" id="KW-1185">Reference proteome</keyword>
<dbReference type="Proteomes" id="UP001066276">
    <property type="component" value="Chromosome 8"/>
</dbReference>